<dbReference type="AlphaFoldDB" id="A0D9M2"/>
<name>A0D9M2_PARTE</name>
<dbReference type="EMBL" id="CT868341">
    <property type="protein sequence ID" value="CAK79739.1"/>
    <property type="molecule type" value="Genomic_DNA"/>
</dbReference>
<keyword evidence="3" id="KW-1185">Reference proteome</keyword>
<protein>
    <submittedName>
        <fullName evidence="2">Uncharacterized protein</fullName>
    </submittedName>
</protein>
<dbReference type="KEGG" id="ptm:GSPATT00014669001"/>
<accession>A0D9M2</accession>
<dbReference type="GeneID" id="5032921"/>
<dbReference type="RefSeq" id="XP_001447136.1">
    <property type="nucleotide sequence ID" value="XM_001447099.1"/>
</dbReference>
<keyword evidence="1" id="KW-0175">Coiled coil</keyword>
<evidence type="ECO:0000313" key="2">
    <source>
        <dbReference type="EMBL" id="CAK79739.1"/>
    </source>
</evidence>
<evidence type="ECO:0000256" key="1">
    <source>
        <dbReference type="SAM" id="Coils"/>
    </source>
</evidence>
<dbReference type="Proteomes" id="UP000000600">
    <property type="component" value="Unassembled WGS sequence"/>
</dbReference>
<proteinExistence type="predicted"/>
<organism evidence="2 3">
    <name type="scientific">Paramecium tetraurelia</name>
    <dbReference type="NCBI Taxonomy" id="5888"/>
    <lineage>
        <taxon>Eukaryota</taxon>
        <taxon>Sar</taxon>
        <taxon>Alveolata</taxon>
        <taxon>Ciliophora</taxon>
        <taxon>Intramacronucleata</taxon>
        <taxon>Oligohymenophorea</taxon>
        <taxon>Peniculida</taxon>
        <taxon>Parameciidae</taxon>
        <taxon>Paramecium</taxon>
    </lineage>
</organism>
<dbReference type="HOGENOM" id="CLU_1328593_0_0_1"/>
<gene>
    <name evidence="2" type="ORF">GSPATT00014669001</name>
</gene>
<feature type="coiled-coil region" evidence="1">
    <location>
        <begin position="107"/>
        <end position="134"/>
    </location>
</feature>
<sequence length="207" mass="24862">MEQSNEIGIKQVQEFIKRNVVRENKKSWIKSKKNYLNIKNSVKNIQQKHKDIQQKYQLDQDTFKNQLIKKFTTLKILLDDERNSTEQMLIQKQSLFDKCIQWKGEEIGDLNTQLEQLRKHINELKEIYQQNKEKFHQFKVLSQKIIKKYIDLNEKAQQKILQVEVSKVNFSSEEIKRTNLQCRSIIDRIIRQSTTSGLIESFRIYSI</sequence>
<dbReference type="InParanoid" id="A0D9M2"/>
<evidence type="ECO:0000313" key="3">
    <source>
        <dbReference type="Proteomes" id="UP000000600"/>
    </source>
</evidence>
<reference evidence="2 3" key="1">
    <citation type="journal article" date="2006" name="Nature">
        <title>Global trends of whole-genome duplications revealed by the ciliate Paramecium tetraurelia.</title>
        <authorList>
            <consortium name="Genoscope"/>
            <person name="Aury J.-M."/>
            <person name="Jaillon O."/>
            <person name="Duret L."/>
            <person name="Noel B."/>
            <person name="Jubin C."/>
            <person name="Porcel B.M."/>
            <person name="Segurens B."/>
            <person name="Daubin V."/>
            <person name="Anthouard V."/>
            <person name="Aiach N."/>
            <person name="Arnaiz O."/>
            <person name="Billaut A."/>
            <person name="Beisson J."/>
            <person name="Blanc I."/>
            <person name="Bouhouche K."/>
            <person name="Camara F."/>
            <person name="Duharcourt S."/>
            <person name="Guigo R."/>
            <person name="Gogendeau D."/>
            <person name="Katinka M."/>
            <person name="Keller A.-M."/>
            <person name="Kissmehl R."/>
            <person name="Klotz C."/>
            <person name="Koll F."/>
            <person name="Le Moue A."/>
            <person name="Lepere C."/>
            <person name="Malinsky S."/>
            <person name="Nowacki M."/>
            <person name="Nowak J.K."/>
            <person name="Plattner H."/>
            <person name="Poulain J."/>
            <person name="Ruiz F."/>
            <person name="Serrano V."/>
            <person name="Zagulski M."/>
            <person name="Dessen P."/>
            <person name="Betermier M."/>
            <person name="Weissenbach J."/>
            <person name="Scarpelli C."/>
            <person name="Schachter V."/>
            <person name="Sperling L."/>
            <person name="Meyer E."/>
            <person name="Cohen J."/>
            <person name="Wincker P."/>
        </authorList>
    </citation>
    <scope>NUCLEOTIDE SEQUENCE [LARGE SCALE GENOMIC DNA]</scope>
    <source>
        <strain evidence="2 3">Stock d4-2</strain>
    </source>
</reference>